<feature type="transmembrane region" description="Helical" evidence="1">
    <location>
        <begin position="45"/>
        <end position="67"/>
    </location>
</feature>
<dbReference type="Proteomes" id="UP001596157">
    <property type="component" value="Unassembled WGS sequence"/>
</dbReference>
<sequence length="404" mass="41160">MRQYRAMLALPGVRTLMVLMFFARLPMTAGPMVLTLHVVEGLGRGYGAAGLVWSAATIGIAVGAPVMGRVVDRWGLRPMLVVVTAGEVLFWLTARYLPFPGMVVAAFVGGLVTVPVQSIGRQAIAALVRREDLRRSAYSVDSIAVELTYMIGPAAAVAVVTQVSPSAAMTALAVGIGAVGLALFAANPRTRAEDEENLPKVPRRQWLTGPMLGVLAIAGGAVFVLAGTEVTALAWLRETGQLGWTGAVYAAICLASAIGGLVHGAVRRSLSQVTLMVLLSALVIPAGLLADTWWVLALALVPTSLACAPTIAATGEVVARLAPPGSRGEATGLQSSAFTLGAAAGAPVAGFAVDQASPAMGFAVSGLGGLLIALVAYLLTRAKTSAGAPVVGTPAKAAKTVVPD</sequence>
<dbReference type="Pfam" id="PF07690">
    <property type="entry name" value="MFS_1"/>
    <property type="match status" value="1"/>
</dbReference>
<dbReference type="Gene3D" id="1.20.1250.20">
    <property type="entry name" value="MFS general substrate transporter like domains"/>
    <property type="match status" value="2"/>
</dbReference>
<keyword evidence="1" id="KW-1133">Transmembrane helix</keyword>
<feature type="transmembrane region" description="Helical" evidence="1">
    <location>
        <begin position="166"/>
        <end position="186"/>
    </location>
</feature>
<gene>
    <name evidence="2" type="ORF">ACFPM7_27295</name>
</gene>
<evidence type="ECO:0000313" key="3">
    <source>
        <dbReference type="Proteomes" id="UP001596157"/>
    </source>
</evidence>
<feature type="transmembrane region" description="Helical" evidence="1">
    <location>
        <begin position="359"/>
        <end position="379"/>
    </location>
</feature>
<comment type="caution">
    <text evidence="2">The sequence shown here is derived from an EMBL/GenBank/DDBJ whole genome shotgun (WGS) entry which is preliminary data.</text>
</comment>
<dbReference type="EMBL" id="JBHSKF010000018">
    <property type="protein sequence ID" value="MFC5290772.1"/>
    <property type="molecule type" value="Genomic_DNA"/>
</dbReference>
<dbReference type="RefSeq" id="WP_378250667.1">
    <property type="nucleotide sequence ID" value="NZ_JBHSKF010000018.1"/>
</dbReference>
<proteinExistence type="predicted"/>
<feature type="transmembrane region" description="Helical" evidence="1">
    <location>
        <begin position="206"/>
        <end position="226"/>
    </location>
</feature>
<dbReference type="PANTHER" id="PTHR23542">
    <property type="match status" value="1"/>
</dbReference>
<dbReference type="PANTHER" id="PTHR23542:SF1">
    <property type="entry name" value="MAJOR FACILITATOR SUPERFAMILY (MFS) PROFILE DOMAIN-CONTAINING PROTEIN"/>
    <property type="match status" value="1"/>
</dbReference>
<keyword evidence="3" id="KW-1185">Reference proteome</keyword>
<feature type="transmembrane region" description="Helical" evidence="1">
    <location>
        <begin position="74"/>
        <end position="93"/>
    </location>
</feature>
<dbReference type="SUPFAM" id="SSF103473">
    <property type="entry name" value="MFS general substrate transporter"/>
    <property type="match status" value="1"/>
</dbReference>
<reference evidence="3" key="1">
    <citation type="journal article" date="2019" name="Int. J. Syst. Evol. Microbiol.">
        <title>The Global Catalogue of Microorganisms (GCM) 10K type strain sequencing project: providing services to taxonomists for standard genome sequencing and annotation.</title>
        <authorList>
            <consortium name="The Broad Institute Genomics Platform"/>
            <consortium name="The Broad Institute Genome Sequencing Center for Infectious Disease"/>
            <person name="Wu L."/>
            <person name="Ma J."/>
        </authorList>
    </citation>
    <scope>NUCLEOTIDE SEQUENCE [LARGE SCALE GENOMIC DNA]</scope>
    <source>
        <strain evidence="3">CCUG 59778</strain>
    </source>
</reference>
<accession>A0ABW0ETZ8</accession>
<dbReference type="InterPro" id="IPR011701">
    <property type="entry name" value="MFS"/>
</dbReference>
<keyword evidence="1" id="KW-0472">Membrane</keyword>
<evidence type="ECO:0000256" key="1">
    <source>
        <dbReference type="SAM" id="Phobius"/>
    </source>
</evidence>
<organism evidence="2 3">
    <name type="scientific">Actinokineospora guangxiensis</name>
    <dbReference type="NCBI Taxonomy" id="1490288"/>
    <lineage>
        <taxon>Bacteria</taxon>
        <taxon>Bacillati</taxon>
        <taxon>Actinomycetota</taxon>
        <taxon>Actinomycetes</taxon>
        <taxon>Pseudonocardiales</taxon>
        <taxon>Pseudonocardiaceae</taxon>
        <taxon>Actinokineospora</taxon>
    </lineage>
</organism>
<protein>
    <submittedName>
        <fullName evidence="2">MFS transporter</fullName>
    </submittedName>
</protein>
<feature type="transmembrane region" description="Helical" evidence="1">
    <location>
        <begin position="99"/>
        <end position="116"/>
    </location>
</feature>
<name>A0ABW0ETZ8_9PSEU</name>
<evidence type="ECO:0000313" key="2">
    <source>
        <dbReference type="EMBL" id="MFC5290772.1"/>
    </source>
</evidence>
<feature type="transmembrane region" description="Helical" evidence="1">
    <location>
        <begin position="137"/>
        <end position="160"/>
    </location>
</feature>
<feature type="transmembrane region" description="Helical" evidence="1">
    <location>
        <begin position="246"/>
        <end position="266"/>
    </location>
</feature>
<keyword evidence="1" id="KW-0812">Transmembrane</keyword>
<feature type="transmembrane region" description="Helical" evidence="1">
    <location>
        <begin position="273"/>
        <end position="290"/>
    </location>
</feature>
<feature type="transmembrane region" description="Helical" evidence="1">
    <location>
        <begin position="7"/>
        <end position="25"/>
    </location>
</feature>
<dbReference type="InterPro" id="IPR036259">
    <property type="entry name" value="MFS_trans_sf"/>
</dbReference>